<dbReference type="EMBL" id="LR746281">
    <property type="protein sequence ID" value="CAA7410839.1"/>
    <property type="molecule type" value="Genomic_DNA"/>
</dbReference>
<dbReference type="PANTHER" id="PTHR31029:SF4">
    <property type="entry name" value="CYCLIN-DEPENDENT KINASE-LIKE PROTEIN"/>
    <property type="match status" value="1"/>
</dbReference>
<gene>
    <name evidence="2" type="ORF">SI8410_18021517</name>
</gene>
<feature type="domain" description="GIL1/IRKI C-terminal" evidence="1">
    <location>
        <begin position="164"/>
        <end position="214"/>
    </location>
</feature>
<dbReference type="Pfam" id="PF24994">
    <property type="entry name" value="GIL1_IRKI_C"/>
    <property type="match status" value="1"/>
</dbReference>
<evidence type="ECO:0000259" key="1">
    <source>
        <dbReference type="Pfam" id="PF24994"/>
    </source>
</evidence>
<dbReference type="PANTHER" id="PTHR31029">
    <property type="entry name" value="CYCLIN-DEPENDENT KINASE-LIKE PROTEIN"/>
    <property type="match status" value="1"/>
</dbReference>
<dbReference type="AlphaFoldDB" id="A0A7I8LLM3"/>
<keyword evidence="3" id="KW-1185">Reference proteome</keyword>
<protein>
    <recommendedName>
        <fullName evidence="1">GIL1/IRKI C-terminal domain-containing protein</fullName>
    </recommendedName>
</protein>
<reference evidence="2" key="1">
    <citation type="submission" date="2020-02" db="EMBL/GenBank/DDBJ databases">
        <authorList>
            <person name="Scholz U."/>
            <person name="Mascher M."/>
            <person name="Fiebig A."/>
        </authorList>
    </citation>
    <scope>NUCLEOTIDE SEQUENCE</scope>
</reference>
<dbReference type="Proteomes" id="UP000663760">
    <property type="component" value="Chromosome 18"/>
</dbReference>
<sequence>MSKEFPLKAFLRAVSDSRAAVRLLSRSLSTQIGQSGNRSAGGAYLEAQLSRAFYGDFESAGFKRGGAARVLNPTRRAEANMVAYEALREVSWEDVLTRGTRHYSEGFSRFCDAKMGEVGGALLGGGGGSGGSWPEPLLRAFFGAAKGVWLVHLLAWCSHPPVPILRVEKGELFDGEYMEALAEDGEGGRRAAATVRMMVAPGFYVRNGAVKCQVICSSAGERRKIVGAHAGVVLRKSEEETVDRSPRR</sequence>
<dbReference type="InterPro" id="IPR042316">
    <property type="entry name" value="IRKI-like"/>
</dbReference>
<proteinExistence type="predicted"/>
<evidence type="ECO:0000313" key="3">
    <source>
        <dbReference type="Proteomes" id="UP000663760"/>
    </source>
</evidence>
<name>A0A7I8LLM3_SPIIN</name>
<evidence type="ECO:0000313" key="2">
    <source>
        <dbReference type="EMBL" id="CAA7410839.1"/>
    </source>
</evidence>
<dbReference type="OrthoDB" id="785851at2759"/>
<organism evidence="2 3">
    <name type="scientific">Spirodela intermedia</name>
    <name type="common">Intermediate duckweed</name>
    <dbReference type="NCBI Taxonomy" id="51605"/>
    <lineage>
        <taxon>Eukaryota</taxon>
        <taxon>Viridiplantae</taxon>
        <taxon>Streptophyta</taxon>
        <taxon>Embryophyta</taxon>
        <taxon>Tracheophyta</taxon>
        <taxon>Spermatophyta</taxon>
        <taxon>Magnoliopsida</taxon>
        <taxon>Liliopsida</taxon>
        <taxon>Araceae</taxon>
        <taxon>Lemnoideae</taxon>
        <taxon>Spirodela</taxon>
    </lineage>
</organism>
<dbReference type="InterPro" id="IPR056813">
    <property type="entry name" value="GIL1_IRKI_C"/>
</dbReference>
<accession>A0A7I8LLM3</accession>